<keyword evidence="3" id="KW-1185">Reference proteome</keyword>
<accession>A0ABU4LWG9</accession>
<name>A0ABU4LWG9_9ACTN</name>
<evidence type="ECO:0000256" key="1">
    <source>
        <dbReference type="SAM" id="MobiDB-lite"/>
    </source>
</evidence>
<protein>
    <submittedName>
        <fullName evidence="2">Uncharacterized protein</fullName>
    </submittedName>
</protein>
<gene>
    <name evidence="2" type="ORF">PV666_19560</name>
</gene>
<feature type="region of interest" description="Disordered" evidence="1">
    <location>
        <begin position="13"/>
        <end position="37"/>
    </location>
</feature>
<evidence type="ECO:0000313" key="3">
    <source>
        <dbReference type="Proteomes" id="UP001272987"/>
    </source>
</evidence>
<reference evidence="2 3" key="1">
    <citation type="journal article" date="2023" name="Microb. Genom.">
        <title>Mesoterricola silvestris gen. nov., sp. nov., Mesoterricola sediminis sp. nov., Geothrix oryzae sp. nov., Geothrix edaphica sp. nov., Geothrix rubra sp. nov., and Geothrix limicola sp. nov., six novel members of Acidobacteriota isolated from soils.</title>
        <authorList>
            <person name="Weisberg A.J."/>
            <person name="Pearce E."/>
            <person name="Kramer C.G."/>
            <person name="Chang J.H."/>
            <person name="Clarke C.R."/>
        </authorList>
    </citation>
    <scope>NUCLEOTIDE SEQUENCE [LARGE SCALE GENOMIC DNA]</scope>
    <source>
        <strain evidence="2 3">NB05-1H</strain>
    </source>
</reference>
<comment type="caution">
    <text evidence="2">The sequence shown here is derived from an EMBL/GenBank/DDBJ whole genome shotgun (WGS) entry which is preliminary data.</text>
</comment>
<dbReference type="EMBL" id="JARAWP010000011">
    <property type="protein sequence ID" value="MDX3020065.1"/>
    <property type="molecule type" value="Genomic_DNA"/>
</dbReference>
<dbReference type="Proteomes" id="UP001272987">
    <property type="component" value="Unassembled WGS sequence"/>
</dbReference>
<proteinExistence type="predicted"/>
<evidence type="ECO:0000313" key="2">
    <source>
        <dbReference type="EMBL" id="MDX3020065.1"/>
    </source>
</evidence>
<feature type="compositionally biased region" description="Basic and acidic residues" evidence="1">
    <location>
        <begin position="18"/>
        <end position="37"/>
    </location>
</feature>
<sequence>MLRRHIAAAQALQYETQDSGRRDDFSSGMLRKPDTGRPRFDLFALRAVPVDRQLLTRRAALMERAAQEYSSRNGEKADSAAEPERMKAGAFRHFMQRFTGETGEDHAGAAVVFGLLAAETTAYPIEQGTENGSLEF</sequence>
<dbReference type="RefSeq" id="WP_319166715.1">
    <property type="nucleotide sequence ID" value="NZ_JARAWP010000011.1"/>
</dbReference>
<organism evidence="2 3">
    <name type="scientific">Streptomyces acidiscabies</name>
    <dbReference type="NCBI Taxonomy" id="42234"/>
    <lineage>
        <taxon>Bacteria</taxon>
        <taxon>Bacillati</taxon>
        <taxon>Actinomycetota</taxon>
        <taxon>Actinomycetes</taxon>
        <taxon>Kitasatosporales</taxon>
        <taxon>Streptomycetaceae</taxon>
        <taxon>Streptomyces</taxon>
    </lineage>
</organism>